<protein>
    <recommendedName>
        <fullName evidence="10">HhH-GPD domain-containing protein</fullName>
    </recommendedName>
</protein>
<dbReference type="InterPro" id="IPR028925">
    <property type="entry name" value="RRM_DME"/>
</dbReference>
<gene>
    <name evidence="11" type="ORF">MERR_LOCUS47795</name>
</gene>
<dbReference type="GO" id="GO:0003677">
    <property type="term" value="F:DNA binding"/>
    <property type="evidence" value="ECO:0007669"/>
    <property type="project" value="UniProtKB-KW"/>
</dbReference>
<feature type="compositionally biased region" description="Basic residues" evidence="9">
    <location>
        <begin position="495"/>
        <end position="513"/>
    </location>
</feature>
<feature type="compositionally biased region" description="Basic residues" evidence="9">
    <location>
        <begin position="59"/>
        <end position="68"/>
    </location>
</feature>
<proteinExistence type="inferred from homology"/>
<dbReference type="Pfam" id="PF15628">
    <property type="entry name" value="RRM_DME"/>
    <property type="match status" value="1"/>
</dbReference>
<reference evidence="11" key="1">
    <citation type="submission" date="2020-01" db="EMBL/GenBank/DDBJ databases">
        <authorList>
            <person name="Mishra B."/>
        </authorList>
    </citation>
    <scope>NUCLEOTIDE SEQUENCE [LARGE SCALE GENOMIC DNA]</scope>
</reference>
<evidence type="ECO:0000256" key="3">
    <source>
        <dbReference type="ARBA" id="ARBA00005646"/>
    </source>
</evidence>
<feature type="compositionally biased region" description="Polar residues" evidence="9">
    <location>
        <begin position="157"/>
        <end position="175"/>
    </location>
</feature>
<dbReference type="SMART" id="SM00478">
    <property type="entry name" value="ENDO3c"/>
    <property type="match status" value="1"/>
</dbReference>
<sequence length="984" mass="112215">MESEVEGDQAIPEIHLVPPRRQVEDPHRKRLGPEKETKRARDDDDDYKAKVNTPQQSQTHKRTKIRGKVARDGYKSKPPVKKASATATPASAETSSEANDSYSRPKRSCRRSLTFYTDDEEEDEYRGRTFTSLPSTSRQSRTQSKKETLDKSPKGKTMTSNDQSVTGRESSTMSVRIPSPNIQNFLSEMQPSLCRKKRRNRDPVASKLNARVLHLQWRRQYATGTTSDEELWERKLSVDSVTKFFKELDIRRDNPCLAHSMETALTLHEEACKKQKALYTKDDGSIIPFPDEKKHQPKVELDEESIRVWNLLMVSIDSEGVDGLDEDKQRWWEEERRRLHERTNSFITRMRLVQGDRRFSPWKGSVIDSVVGVFLTQSVADHSSSSVFMDIAAEFPNPVNAVAAPRRTRNPTGIVIDEIDDDDGVTDSSICCTLNQSKQKGTCIVSTNLNEAPFEVESCDELRNNVDDGSQQQEEKSTIQSQDEEPKTRREQHTKMKGKKKKGQPAKKKAKKDPKRDFDDWDSLRREAEASGQKRERTDRTMDAADWDALRRADVNKIADLIKKRGLHELLSQRIKDFLNRMVKDHGEIDLEWLRNVPPHQTKEYLLSIMGLGLKSVECIRLLSLHQTAFPVDTNIGRIAVRLGWVLLQPLPGDLQMHLLDLYPVLASVQKYLWPRLYKLDQKTLYELHYHMITFGKVFCTKKKPNCGACPMKAECRHYASTRASAQLALPDAEEVTIHARRSAVVCEPIIEEPASPPHCPDIEDFPSRNEDEVDPWENKTIIPTIIIGNKKDGLSTVFEAGTSNSLVVLSNKTTPIARQSLKTKDRLRTQHIVYELPDSHPILRGFEPRDPDDTFPYLLAIWTPENTCFPGNSKTVRGTILIPCRTAMRGRFPLNGTYFQTNEVFADHSSSINPIYVRGESLGSLSRALVYCGSSVSACFGGLSVEEIQYGFWRGYVCVRGFDRRTRKSKPLVRKLHYTSSKK</sequence>
<dbReference type="GO" id="GO:0005634">
    <property type="term" value="C:nucleus"/>
    <property type="evidence" value="ECO:0007669"/>
    <property type="project" value="UniProtKB-SubCell"/>
</dbReference>
<dbReference type="PANTHER" id="PTHR46213:SF13">
    <property type="entry name" value="DEMETER-LIKE PROTEIN 2-RELATED"/>
    <property type="match status" value="1"/>
</dbReference>
<evidence type="ECO:0000313" key="12">
    <source>
        <dbReference type="Proteomes" id="UP000467841"/>
    </source>
</evidence>
<dbReference type="GO" id="GO:0035514">
    <property type="term" value="F:DNA demethylase activity"/>
    <property type="evidence" value="ECO:0007669"/>
    <property type="project" value="InterPro"/>
</dbReference>
<dbReference type="EMBL" id="CACVBM020001829">
    <property type="protein sequence ID" value="CAA7060559.1"/>
    <property type="molecule type" value="Genomic_DNA"/>
</dbReference>
<evidence type="ECO:0000256" key="4">
    <source>
        <dbReference type="ARBA" id="ARBA00022723"/>
    </source>
</evidence>
<keyword evidence="6" id="KW-0411">Iron-sulfur</keyword>
<evidence type="ECO:0000256" key="8">
    <source>
        <dbReference type="ARBA" id="ARBA00023242"/>
    </source>
</evidence>
<comment type="caution">
    <text evidence="11">The sequence shown here is derived from an EMBL/GenBank/DDBJ whole genome shotgun (WGS) entry which is preliminary data.</text>
</comment>
<dbReference type="Proteomes" id="UP000467841">
    <property type="component" value="Unassembled WGS sequence"/>
</dbReference>
<keyword evidence="7" id="KW-0238">DNA-binding</keyword>
<dbReference type="OrthoDB" id="5607at2759"/>
<feature type="compositionally biased region" description="Basic and acidic residues" evidence="9">
    <location>
        <begin position="484"/>
        <end position="494"/>
    </location>
</feature>
<comment type="subcellular location">
    <subcellularLocation>
        <location evidence="2">Nucleus</location>
    </subcellularLocation>
</comment>
<evidence type="ECO:0000256" key="1">
    <source>
        <dbReference type="ARBA" id="ARBA00001966"/>
    </source>
</evidence>
<keyword evidence="5" id="KW-0408">Iron</keyword>
<dbReference type="GO" id="GO:0046872">
    <property type="term" value="F:metal ion binding"/>
    <property type="evidence" value="ECO:0007669"/>
    <property type="project" value="UniProtKB-KW"/>
</dbReference>
<dbReference type="PANTHER" id="PTHR46213">
    <property type="entry name" value="TRANSCRIPTIONAL ACTIVATOR DEMETER"/>
    <property type="match status" value="1"/>
</dbReference>
<accession>A0A6D2LH95</accession>
<evidence type="ECO:0000256" key="9">
    <source>
        <dbReference type="SAM" id="MobiDB-lite"/>
    </source>
</evidence>
<dbReference type="InterPro" id="IPR044811">
    <property type="entry name" value="DME/ROS1"/>
</dbReference>
<dbReference type="GO" id="GO:0019104">
    <property type="term" value="F:DNA N-glycosylase activity"/>
    <property type="evidence" value="ECO:0007669"/>
    <property type="project" value="InterPro"/>
</dbReference>
<evidence type="ECO:0000256" key="7">
    <source>
        <dbReference type="ARBA" id="ARBA00023125"/>
    </source>
</evidence>
<feature type="region of interest" description="Disordered" evidence="9">
    <location>
        <begin position="465"/>
        <end position="540"/>
    </location>
</feature>
<dbReference type="Gene3D" id="1.10.1670.10">
    <property type="entry name" value="Helix-hairpin-Helix base-excision DNA repair enzymes (C-terminal)"/>
    <property type="match status" value="1"/>
</dbReference>
<keyword evidence="4" id="KW-0479">Metal-binding</keyword>
<feature type="compositionally biased region" description="Polar residues" evidence="9">
    <location>
        <begin position="129"/>
        <end position="142"/>
    </location>
</feature>
<dbReference type="InterPro" id="IPR011257">
    <property type="entry name" value="DNA_glycosylase"/>
</dbReference>
<dbReference type="GO" id="GO:0141166">
    <property type="term" value="P:chromosomal 5-methylcytosine DNA demethylation pathway"/>
    <property type="evidence" value="ECO:0007669"/>
    <property type="project" value="InterPro"/>
</dbReference>
<dbReference type="GO" id="GO:0006284">
    <property type="term" value="P:base-excision repair"/>
    <property type="evidence" value="ECO:0007669"/>
    <property type="project" value="InterPro"/>
</dbReference>
<feature type="compositionally biased region" description="Basic and acidic residues" evidence="9">
    <location>
        <begin position="514"/>
        <end position="540"/>
    </location>
</feature>
<comment type="similarity">
    <text evidence="3">Belongs to the DNA glycosylase family. DEMETER subfamily.</text>
</comment>
<dbReference type="InterPro" id="IPR023170">
    <property type="entry name" value="HhH_base_excis_C"/>
</dbReference>
<feature type="region of interest" description="Disordered" evidence="9">
    <location>
        <begin position="1"/>
        <end position="175"/>
    </location>
</feature>
<evidence type="ECO:0000256" key="5">
    <source>
        <dbReference type="ARBA" id="ARBA00023004"/>
    </source>
</evidence>
<feature type="compositionally biased region" description="Basic and acidic residues" evidence="9">
    <location>
        <begin position="21"/>
        <end position="42"/>
    </location>
</feature>
<feature type="compositionally biased region" description="Low complexity" evidence="9">
    <location>
        <begin position="81"/>
        <end position="98"/>
    </location>
</feature>
<evidence type="ECO:0000256" key="6">
    <source>
        <dbReference type="ARBA" id="ARBA00023014"/>
    </source>
</evidence>
<feature type="domain" description="HhH-GPD" evidence="10">
    <location>
        <begin position="530"/>
        <end position="698"/>
    </location>
</feature>
<name>A0A6D2LH95_9BRAS</name>
<dbReference type="InterPro" id="IPR003265">
    <property type="entry name" value="HhH-GPD_domain"/>
</dbReference>
<keyword evidence="12" id="KW-1185">Reference proteome</keyword>
<evidence type="ECO:0000256" key="2">
    <source>
        <dbReference type="ARBA" id="ARBA00004123"/>
    </source>
</evidence>
<dbReference type="AlphaFoldDB" id="A0A6D2LH95"/>
<evidence type="ECO:0000313" key="11">
    <source>
        <dbReference type="EMBL" id="CAA7060559.1"/>
    </source>
</evidence>
<dbReference type="SUPFAM" id="SSF48150">
    <property type="entry name" value="DNA-glycosylase"/>
    <property type="match status" value="1"/>
</dbReference>
<dbReference type="InterPro" id="IPR003651">
    <property type="entry name" value="Endonuclease3_FeS-loop_motif"/>
</dbReference>
<feature type="compositionally biased region" description="Basic and acidic residues" evidence="9">
    <location>
        <begin position="144"/>
        <end position="153"/>
    </location>
</feature>
<keyword evidence="8" id="KW-0539">Nucleus</keyword>
<dbReference type="SMART" id="SM00525">
    <property type="entry name" value="FES"/>
    <property type="match status" value="1"/>
</dbReference>
<evidence type="ECO:0000259" key="10">
    <source>
        <dbReference type="SMART" id="SM00478"/>
    </source>
</evidence>
<organism evidence="11 12">
    <name type="scientific">Microthlaspi erraticum</name>
    <dbReference type="NCBI Taxonomy" id="1685480"/>
    <lineage>
        <taxon>Eukaryota</taxon>
        <taxon>Viridiplantae</taxon>
        <taxon>Streptophyta</taxon>
        <taxon>Embryophyta</taxon>
        <taxon>Tracheophyta</taxon>
        <taxon>Spermatophyta</taxon>
        <taxon>Magnoliopsida</taxon>
        <taxon>eudicotyledons</taxon>
        <taxon>Gunneridae</taxon>
        <taxon>Pentapetalae</taxon>
        <taxon>rosids</taxon>
        <taxon>malvids</taxon>
        <taxon>Brassicales</taxon>
        <taxon>Brassicaceae</taxon>
        <taxon>Coluteocarpeae</taxon>
        <taxon>Microthlaspi</taxon>
    </lineage>
</organism>
<comment type="cofactor">
    <cofactor evidence="1">
        <name>[4Fe-4S] cluster</name>
        <dbReference type="ChEBI" id="CHEBI:49883"/>
    </cofactor>
</comment>
<dbReference type="GO" id="GO:0051539">
    <property type="term" value="F:4 iron, 4 sulfur cluster binding"/>
    <property type="evidence" value="ECO:0007669"/>
    <property type="project" value="InterPro"/>
</dbReference>